<dbReference type="AlphaFoldDB" id="A0A7W3ZS50"/>
<feature type="signal peptide" evidence="2">
    <location>
        <begin position="1"/>
        <end position="33"/>
    </location>
</feature>
<evidence type="ECO:0000256" key="2">
    <source>
        <dbReference type="SAM" id="SignalP"/>
    </source>
</evidence>
<evidence type="ECO:0000256" key="1">
    <source>
        <dbReference type="SAM" id="MobiDB-lite"/>
    </source>
</evidence>
<feature type="chain" id="PRO_5030969480" evidence="2">
    <location>
        <begin position="34"/>
        <end position="302"/>
    </location>
</feature>
<reference evidence="4" key="1">
    <citation type="submission" date="2020-05" db="EMBL/GenBank/DDBJ databases">
        <title>Classification of alakaliphilic streptomycetes isolated from an alkaline soil next to Lonar Crater, India and a proposal for the recognition of Streptomyces alkaliterrae sp. nov.</title>
        <authorList>
            <person name="Golinska P."/>
        </authorList>
    </citation>
    <scope>NUCLEOTIDE SEQUENCE [LARGE SCALE GENOMIC DNA]</scope>
    <source>
        <strain evidence="4">OF8</strain>
    </source>
</reference>
<evidence type="ECO:0000313" key="4">
    <source>
        <dbReference type="Proteomes" id="UP000517765"/>
    </source>
</evidence>
<feature type="region of interest" description="Disordered" evidence="1">
    <location>
        <begin position="280"/>
        <end position="302"/>
    </location>
</feature>
<feature type="compositionally biased region" description="Polar residues" evidence="1">
    <location>
        <begin position="281"/>
        <end position="290"/>
    </location>
</feature>
<proteinExistence type="predicted"/>
<sequence length="302" mass="30259">MDGREVHRRGQALLTTALATTALTAGMAVPAAAAPGGYECSSQRFCVEAESPGSAGDAGGPAPAGGGAGSGSGKPQNTLGECTTRKLDPQPPASSPVWGGRSPSEGAIYIRTCEMVRGGPGAAGRVAFPAGGPFFAGEAPDDEGPDPAVLAQRAIDSMLLAGPAIASPKTEGTYTVGMPMWMWVTPSATTYGPNTATASAGGVTVTATARVSRIVWDMGDGRRVTCTGPGTPYRASYGKQPSPTCGHTYRASSASQAGGTYPVTATATWEIEWSGGDQAGEVTTTRTSEAAVSVGEGQAVGR</sequence>
<comment type="caution">
    <text evidence="3">The sequence shown here is derived from an EMBL/GenBank/DDBJ whole genome shotgun (WGS) entry which is preliminary data.</text>
</comment>
<keyword evidence="2" id="KW-0732">Signal</keyword>
<dbReference type="RefSeq" id="WP_173019266.1">
    <property type="nucleotide sequence ID" value="NZ_JABJXA010000021.1"/>
</dbReference>
<protein>
    <submittedName>
        <fullName evidence="3">ATP/GTP-binding protein</fullName>
    </submittedName>
</protein>
<name>A0A7W3ZS50_9ACTN</name>
<feature type="region of interest" description="Disordered" evidence="1">
    <location>
        <begin position="50"/>
        <end position="101"/>
    </location>
</feature>
<dbReference type="EMBL" id="JABJXA010000021">
    <property type="protein sequence ID" value="MBB1258342.1"/>
    <property type="molecule type" value="Genomic_DNA"/>
</dbReference>
<accession>A0A7W3ZS50</accession>
<feature type="compositionally biased region" description="Gly residues" evidence="1">
    <location>
        <begin position="56"/>
        <end position="72"/>
    </location>
</feature>
<gene>
    <name evidence="3" type="ORF">H3147_05795</name>
</gene>
<evidence type="ECO:0000313" key="3">
    <source>
        <dbReference type="EMBL" id="MBB1258342.1"/>
    </source>
</evidence>
<organism evidence="3 4">
    <name type="scientific">Streptomyces alkaliterrae</name>
    <dbReference type="NCBI Taxonomy" id="2213162"/>
    <lineage>
        <taxon>Bacteria</taxon>
        <taxon>Bacillati</taxon>
        <taxon>Actinomycetota</taxon>
        <taxon>Actinomycetes</taxon>
        <taxon>Kitasatosporales</taxon>
        <taxon>Streptomycetaceae</taxon>
        <taxon>Streptomyces</taxon>
    </lineage>
</organism>
<dbReference type="Proteomes" id="UP000517765">
    <property type="component" value="Unassembled WGS sequence"/>
</dbReference>